<feature type="transmembrane region" description="Helical" evidence="5">
    <location>
        <begin position="213"/>
        <end position="234"/>
    </location>
</feature>
<keyword evidence="2 5" id="KW-0812">Transmembrane</keyword>
<evidence type="ECO:0000256" key="3">
    <source>
        <dbReference type="ARBA" id="ARBA00022989"/>
    </source>
</evidence>
<sequence length="489" mass="51739">MNDTPAAPAAPQTPSDRTRWEAFAVCAAVAALTIMDLSKINVGLPTIEHSLSGGPTELQLIVAGYALAFGLALVPAGRLGDIHSRKAMFVIGLSSFILASLLCAVAPTIEVLVIGRILQGVAAGIQMPQVLGLIQQLFQGRERGQAFGLFGAIIGLSTAIGPTLGGLLIALGGEADGWRLLFWMNLPLGILALIFAVRLLPSHQQHERRHTELDLVGILLLGAGVFGLMLPFVLTTGGPDDDPKRWFWLVLFVIAAVAFVIWERRYLARGKSPVVDFGLFRLGSYRNGILIATAYFAATPAIFLLTTLYVQQGLGLAAVFAGMISIPFALVSAWTSWIGGRHVHRLGRKLVLFGLALVFVGFVLALPVAAYSPPELVPWLLAVCMGVAGAGGGFVISPNQTLTLTDVPVVQGGVAGSVAQVGQRAGTAIGVAVASSTYFATLYRENGLHDRIEVYSDAFRNGLLVALGLVLVALVFGLLDLRQPQAARR</sequence>
<keyword evidence="3 5" id="KW-1133">Transmembrane helix</keyword>
<dbReference type="Gene3D" id="1.20.1250.20">
    <property type="entry name" value="MFS general substrate transporter like domains"/>
    <property type="match status" value="1"/>
</dbReference>
<evidence type="ECO:0000256" key="5">
    <source>
        <dbReference type="SAM" id="Phobius"/>
    </source>
</evidence>
<keyword evidence="4 5" id="KW-0472">Membrane</keyword>
<feature type="transmembrane region" description="Helical" evidence="5">
    <location>
        <begin position="20"/>
        <end position="38"/>
    </location>
</feature>
<evidence type="ECO:0000313" key="8">
    <source>
        <dbReference type="Proteomes" id="UP000317998"/>
    </source>
</evidence>
<feature type="transmembrane region" description="Helical" evidence="5">
    <location>
        <begin position="376"/>
        <end position="396"/>
    </location>
</feature>
<accession>A0A542YKH4</accession>
<dbReference type="Proteomes" id="UP000317998">
    <property type="component" value="Unassembled WGS sequence"/>
</dbReference>
<dbReference type="AlphaFoldDB" id="A0A542YKH4"/>
<protein>
    <submittedName>
        <fullName evidence="7">EmrB/QacA subfamily drug resistance transporter</fullName>
    </submittedName>
</protein>
<feature type="transmembrane region" description="Helical" evidence="5">
    <location>
        <begin position="146"/>
        <end position="170"/>
    </location>
</feature>
<feature type="transmembrane region" description="Helical" evidence="5">
    <location>
        <begin position="88"/>
        <end position="107"/>
    </location>
</feature>
<feature type="transmembrane region" description="Helical" evidence="5">
    <location>
        <begin position="246"/>
        <end position="262"/>
    </location>
</feature>
<evidence type="ECO:0000256" key="2">
    <source>
        <dbReference type="ARBA" id="ARBA00022692"/>
    </source>
</evidence>
<comment type="caution">
    <text evidence="7">The sequence shown here is derived from an EMBL/GenBank/DDBJ whole genome shotgun (WGS) entry which is preliminary data.</text>
</comment>
<dbReference type="GO" id="GO:0022857">
    <property type="term" value="F:transmembrane transporter activity"/>
    <property type="evidence" value="ECO:0007669"/>
    <property type="project" value="InterPro"/>
</dbReference>
<feature type="transmembrane region" description="Helical" evidence="5">
    <location>
        <begin position="289"/>
        <end position="310"/>
    </location>
</feature>
<reference evidence="7 8" key="1">
    <citation type="submission" date="2019-06" db="EMBL/GenBank/DDBJ databases">
        <title>Sequencing the genomes of 1000 actinobacteria strains.</title>
        <authorList>
            <person name="Klenk H.-P."/>
        </authorList>
    </citation>
    <scope>NUCLEOTIDE SEQUENCE [LARGE SCALE GENOMIC DNA]</scope>
    <source>
        <strain evidence="7 8">DSM 26477</strain>
    </source>
</reference>
<dbReference type="SUPFAM" id="SSF103473">
    <property type="entry name" value="MFS general substrate transporter"/>
    <property type="match status" value="1"/>
</dbReference>
<evidence type="ECO:0000259" key="6">
    <source>
        <dbReference type="PROSITE" id="PS50850"/>
    </source>
</evidence>
<dbReference type="PRINTS" id="PR01036">
    <property type="entry name" value="TCRTETB"/>
</dbReference>
<dbReference type="CDD" id="cd17321">
    <property type="entry name" value="MFS_MMR_MDR_like"/>
    <property type="match status" value="1"/>
</dbReference>
<feature type="transmembrane region" description="Helical" evidence="5">
    <location>
        <begin position="350"/>
        <end position="370"/>
    </location>
</feature>
<dbReference type="RefSeq" id="WP_141880656.1">
    <property type="nucleotide sequence ID" value="NZ_VFOM01000001.1"/>
</dbReference>
<feature type="transmembrane region" description="Helical" evidence="5">
    <location>
        <begin position="316"/>
        <end position="338"/>
    </location>
</feature>
<dbReference type="InterPro" id="IPR005829">
    <property type="entry name" value="Sugar_transporter_CS"/>
</dbReference>
<dbReference type="PANTHER" id="PTHR42718:SF39">
    <property type="entry name" value="ACTINORHODIN TRANSPORTER-RELATED"/>
    <property type="match status" value="1"/>
</dbReference>
<evidence type="ECO:0000313" key="7">
    <source>
        <dbReference type="EMBL" id="TQL48570.1"/>
    </source>
</evidence>
<feature type="transmembrane region" description="Helical" evidence="5">
    <location>
        <begin position="113"/>
        <end position="134"/>
    </location>
</feature>
<dbReference type="PANTHER" id="PTHR42718">
    <property type="entry name" value="MAJOR FACILITATOR SUPERFAMILY MULTIDRUG TRANSPORTER MFSC"/>
    <property type="match status" value="1"/>
</dbReference>
<dbReference type="InterPro" id="IPR036259">
    <property type="entry name" value="MFS_trans_sf"/>
</dbReference>
<dbReference type="PROSITE" id="PS00217">
    <property type="entry name" value="SUGAR_TRANSPORT_2"/>
    <property type="match status" value="1"/>
</dbReference>
<dbReference type="Gene3D" id="1.20.1720.10">
    <property type="entry name" value="Multidrug resistance protein D"/>
    <property type="match status" value="1"/>
</dbReference>
<feature type="transmembrane region" description="Helical" evidence="5">
    <location>
        <begin position="425"/>
        <end position="443"/>
    </location>
</feature>
<dbReference type="InterPro" id="IPR020846">
    <property type="entry name" value="MFS_dom"/>
</dbReference>
<dbReference type="OrthoDB" id="7375466at2"/>
<dbReference type="EMBL" id="VFOM01000001">
    <property type="protein sequence ID" value="TQL48570.1"/>
    <property type="molecule type" value="Genomic_DNA"/>
</dbReference>
<feature type="transmembrane region" description="Helical" evidence="5">
    <location>
        <begin position="463"/>
        <end position="481"/>
    </location>
</feature>
<dbReference type="GO" id="GO:0005886">
    <property type="term" value="C:plasma membrane"/>
    <property type="evidence" value="ECO:0007669"/>
    <property type="project" value="UniProtKB-SubCell"/>
</dbReference>
<dbReference type="PROSITE" id="PS50850">
    <property type="entry name" value="MFS"/>
    <property type="match status" value="1"/>
</dbReference>
<gene>
    <name evidence="7" type="ORF">FB562_1665</name>
</gene>
<feature type="transmembrane region" description="Helical" evidence="5">
    <location>
        <begin position="58"/>
        <end position="76"/>
    </location>
</feature>
<comment type="subcellular location">
    <subcellularLocation>
        <location evidence="1">Cell membrane</location>
        <topology evidence="1">Multi-pass membrane protein</topology>
    </subcellularLocation>
</comment>
<feature type="domain" description="Major facilitator superfamily (MFS) profile" evidence="6">
    <location>
        <begin position="22"/>
        <end position="485"/>
    </location>
</feature>
<organism evidence="7 8">
    <name type="scientific">Homoserinimonas aerilata</name>
    <dbReference type="NCBI Taxonomy" id="1162970"/>
    <lineage>
        <taxon>Bacteria</taxon>
        <taxon>Bacillati</taxon>
        <taxon>Actinomycetota</taxon>
        <taxon>Actinomycetes</taxon>
        <taxon>Micrococcales</taxon>
        <taxon>Microbacteriaceae</taxon>
        <taxon>Homoserinimonas</taxon>
    </lineage>
</organism>
<evidence type="ECO:0000256" key="1">
    <source>
        <dbReference type="ARBA" id="ARBA00004651"/>
    </source>
</evidence>
<dbReference type="Pfam" id="PF07690">
    <property type="entry name" value="MFS_1"/>
    <property type="match status" value="1"/>
</dbReference>
<evidence type="ECO:0000256" key="4">
    <source>
        <dbReference type="ARBA" id="ARBA00023136"/>
    </source>
</evidence>
<feature type="transmembrane region" description="Helical" evidence="5">
    <location>
        <begin position="182"/>
        <end position="201"/>
    </location>
</feature>
<dbReference type="InterPro" id="IPR011701">
    <property type="entry name" value="MFS"/>
</dbReference>
<keyword evidence="8" id="KW-1185">Reference proteome</keyword>
<name>A0A542YKH4_9MICO</name>
<proteinExistence type="predicted"/>